<dbReference type="EMBL" id="CP001684">
    <property type="protein sequence ID" value="ACV22231.1"/>
    <property type="molecule type" value="Genomic_DNA"/>
</dbReference>
<evidence type="ECO:0000256" key="1">
    <source>
        <dbReference type="SAM" id="MobiDB-lite"/>
    </source>
</evidence>
<feature type="region of interest" description="Disordered" evidence="1">
    <location>
        <begin position="38"/>
        <end position="57"/>
    </location>
</feature>
<evidence type="ECO:0000313" key="3">
    <source>
        <dbReference type="Proteomes" id="UP000002026"/>
    </source>
</evidence>
<evidence type="ECO:0000313" key="2">
    <source>
        <dbReference type="EMBL" id="ACV22231.1"/>
    </source>
</evidence>
<dbReference type="STRING" id="471855.Shel_12030"/>
<dbReference type="HOGENOM" id="CLU_1947394_0_0_11"/>
<keyword evidence="3" id="KW-1185">Reference proteome</keyword>
<name>C7N5P6_SLAHD</name>
<dbReference type="KEGG" id="shi:Shel_12030"/>
<sequence>MLVGSRGGGAPRVEPSGGPQVGKLGLLEAWAVLVGSRGGGAPRVEPSGGRRLGRGRGARRRDRVMGRCWLEVARRQKKCSGVLETGQVGGMASLQHHTLHTSILVMGLWRSVIFHVIVWDGCVDGDSAG</sequence>
<protein>
    <submittedName>
        <fullName evidence="2">Uncharacterized protein</fullName>
    </submittedName>
</protein>
<dbReference type="Proteomes" id="UP000002026">
    <property type="component" value="Chromosome"/>
</dbReference>
<proteinExistence type="predicted"/>
<dbReference type="AlphaFoldDB" id="C7N5P6"/>
<accession>C7N5P6</accession>
<reference evidence="2 3" key="1">
    <citation type="journal article" date="2009" name="Stand. Genomic Sci.">
        <title>Complete genome sequence of Slackia heliotrinireducens type strain (RHS 1).</title>
        <authorList>
            <person name="Pukall R."/>
            <person name="Lapidus A."/>
            <person name="Nolan M."/>
            <person name="Copeland A."/>
            <person name="Glavina Del Rio T."/>
            <person name="Lucas S."/>
            <person name="Chen F."/>
            <person name="Tice H."/>
            <person name="Cheng J.F."/>
            <person name="Chertkov O."/>
            <person name="Bruce D."/>
            <person name="Goodwin L."/>
            <person name="Kuske C."/>
            <person name="Brettin T."/>
            <person name="Detter J.C."/>
            <person name="Han C."/>
            <person name="Pitluck S."/>
            <person name="Pati A."/>
            <person name="Mavrommatis K."/>
            <person name="Ivanova N."/>
            <person name="Ovchinnikova G."/>
            <person name="Chen A."/>
            <person name="Palaniappan K."/>
            <person name="Schneider S."/>
            <person name="Rohde M."/>
            <person name="Chain P."/>
            <person name="D'haeseleer P."/>
            <person name="Goker M."/>
            <person name="Bristow J."/>
            <person name="Eisen J.A."/>
            <person name="Markowitz V."/>
            <person name="Kyrpides N.C."/>
            <person name="Klenk H.P."/>
            <person name="Hugenholtz P."/>
        </authorList>
    </citation>
    <scope>NUCLEOTIDE SEQUENCE [LARGE SCALE GENOMIC DNA]</scope>
    <source>
        <strain evidence="3">ATCC 29202 / DSM 20476 / NCTC 11029 / RHS 1</strain>
    </source>
</reference>
<organism evidence="2 3">
    <name type="scientific">Slackia heliotrinireducens (strain ATCC 29202 / DSM 20476 / NCTC 11029 / RHS 1)</name>
    <name type="common">Peptococcus heliotrinreducens</name>
    <dbReference type="NCBI Taxonomy" id="471855"/>
    <lineage>
        <taxon>Bacteria</taxon>
        <taxon>Bacillati</taxon>
        <taxon>Actinomycetota</taxon>
        <taxon>Coriobacteriia</taxon>
        <taxon>Eggerthellales</taxon>
        <taxon>Eggerthellaceae</taxon>
        <taxon>Slackia</taxon>
    </lineage>
</organism>
<gene>
    <name evidence="2" type="ordered locus">Shel_12030</name>
</gene>